<protein>
    <submittedName>
        <fullName evidence="2">Uncharacterized protein</fullName>
    </submittedName>
</protein>
<name>A0A914EN97_9BILA</name>
<accession>A0A914EN97</accession>
<keyword evidence="1" id="KW-1185">Reference proteome</keyword>
<proteinExistence type="predicted"/>
<evidence type="ECO:0000313" key="1">
    <source>
        <dbReference type="Proteomes" id="UP000887540"/>
    </source>
</evidence>
<dbReference type="WBParaSite" id="ACRNAN_scaffold946.g28332.t1">
    <property type="protein sequence ID" value="ACRNAN_scaffold946.g28332.t1"/>
    <property type="gene ID" value="ACRNAN_scaffold946.g28332"/>
</dbReference>
<sequence>MDVVEIIIASIRFKIAGLDVLEK</sequence>
<dbReference type="Proteomes" id="UP000887540">
    <property type="component" value="Unplaced"/>
</dbReference>
<reference evidence="2" key="1">
    <citation type="submission" date="2022-11" db="UniProtKB">
        <authorList>
            <consortium name="WormBaseParasite"/>
        </authorList>
    </citation>
    <scope>IDENTIFICATION</scope>
</reference>
<dbReference type="AlphaFoldDB" id="A0A914EN97"/>
<evidence type="ECO:0000313" key="2">
    <source>
        <dbReference type="WBParaSite" id="ACRNAN_scaffold946.g28332.t1"/>
    </source>
</evidence>
<organism evidence="1 2">
    <name type="scientific">Acrobeloides nanus</name>
    <dbReference type="NCBI Taxonomy" id="290746"/>
    <lineage>
        <taxon>Eukaryota</taxon>
        <taxon>Metazoa</taxon>
        <taxon>Ecdysozoa</taxon>
        <taxon>Nematoda</taxon>
        <taxon>Chromadorea</taxon>
        <taxon>Rhabditida</taxon>
        <taxon>Tylenchina</taxon>
        <taxon>Cephalobomorpha</taxon>
        <taxon>Cephaloboidea</taxon>
        <taxon>Cephalobidae</taxon>
        <taxon>Acrobeloides</taxon>
    </lineage>
</organism>